<dbReference type="InterPro" id="IPR050312">
    <property type="entry name" value="IolE/XylAMocC-like"/>
</dbReference>
<name>A0A928Q548_9FIRM</name>
<accession>A0A928Q548</accession>
<evidence type="ECO:0000313" key="3">
    <source>
        <dbReference type="Proteomes" id="UP000754750"/>
    </source>
</evidence>
<organism evidence="2 3">
    <name type="scientific">Faecalispora sporosphaeroides</name>
    <dbReference type="NCBI Taxonomy" id="1549"/>
    <lineage>
        <taxon>Bacteria</taxon>
        <taxon>Bacillati</taxon>
        <taxon>Bacillota</taxon>
        <taxon>Clostridia</taxon>
        <taxon>Eubacteriales</taxon>
        <taxon>Oscillospiraceae</taxon>
        <taxon>Faecalispora</taxon>
    </lineage>
</organism>
<dbReference type="AlphaFoldDB" id="A0A928Q548"/>
<dbReference type="SUPFAM" id="SSF51658">
    <property type="entry name" value="Xylose isomerase-like"/>
    <property type="match status" value="1"/>
</dbReference>
<gene>
    <name evidence="2" type="ORF">E7512_08305</name>
</gene>
<comment type="caution">
    <text evidence="2">The sequence shown here is derived from an EMBL/GenBank/DDBJ whole genome shotgun (WGS) entry which is preliminary data.</text>
</comment>
<dbReference type="GO" id="GO:0016853">
    <property type="term" value="F:isomerase activity"/>
    <property type="evidence" value="ECO:0007669"/>
    <property type="project" value="UniProtKB-KW"/>
</dbReference>
<dbReference type="Gene3D" id="3.20.20.150">
    <property type="entry name" value="Divalent-metal-dependent TIM barrel enzymes"/>
    <property type="match status" value="1"/>
</dbReference>
<keyword evidence="2" id="KW-0413">Isomerase</keyword>
<reference evidence="2" key="1">
    <citation type="submission" date="2019-04" db="EMBL/GenBank/DDBJ databases">
        <title>Evolution of Biomass-Degrading Anaerobic Consortia Revealed by Metagenomics.</title>
        <authorList>
            <person name="Peng X."/>
        </authorList>
    </citation>
    <scope>NUCLEOTIDE SEQUENCE</scope>
    <source>
        <strain evidence="2">SIG551</strain>
    </source>
</reference>
<dbReference type="RefSeq" id="WP_020072415.1">
    <property type="nucleotide sequence ID" value="NZ_SVNY01000003.1"/>
</dbReference>
<dbReference type="InterPro" id="IPR036237">
    <property type="entry name" value="Xyl_isomerase-like_sf"/>
</dbReference>
<dbReference type="EMBL" id="SVNY01000003">
    <property type="protein sequence ID" value="MBE6833565.1"/>
    <property type="molecule type" value="Genomic_DNA"/>
</dbReference>
<dbReference type="Proteomes" id="UP000754750">
    <property type="component" value="Unassembled WGS sequence"/>
</dbReference>
<dbReference type="Pfam" id="PF01261">
    <property type="entry name" value="AP_endonuc_2"/>
    <property type="match status" value="1"/>
</dbReference>
<evidence type="ECO:0000313" key="2">
    <source>
        <dbReference type="EMBL" id="MBE6833565.1"/>
    </source>
</evidence>
<protein>
    <submittedName>
        <fullName evidence="2">Sugar phosphate isomerase/epimerase</fullName>
    </submittedName>
</protein>
<sequence>MNSIYFSSTLMWSASLPELFQAARTLGARGIEFWAQQFESRDYCAEECLRLIEEYQIEAFVHSKTWDLNFASMNRCIREASIREIKSSIDLAGRLHAPEITVHPPRESLCGELPLYRELAYRGLEELLLYARGKNVDVSLEVMEKIPKEMMTSRRQVQELTRDLYPEFFYTVDVAHCDDAAEVKDFLLKLPRISKLHISNRRGAKYHTPLSDGDFSFPELWPVLQGSHLPMVVEGLDRSKEYTMLYENMNYIQTIKRRV</sequence>
<feature type="domain" description="Xylose isomerase-like TIM barrel" evidence="1">
    <location>
        <begin position="20"/>
        <end position="227"/>
    </location>
</feature>
<proteinExistence type="predicted"/>
<dbReference type="InterPro" id="IPR013022">
    <property type="entry name" value="Xyl_isomerase-like_TIM-brl"/>
</dbReference>
<dbReference type="PANTHER" id="PTHR12110">
    <property type="entry name" value="HYDROXYPYRUVATE ISOMERASE"/>
    <property type="match status" value="1"/>
</dbReference>
<evidence type="ECO:0000259" key="1">
    <source>
        <dbReference type="Pfam" id="PF01261"/>
    </source>
</evidence>